<dbReference type="AlphaFoldDB" id="A0A210PWT0"/>
<evidence type="ECO:0000313" key="2">
    <source>
        <dbReference type="Proteomes" id="UP000242188"/>
    </source>
</evidence>
<proteinExistence type="predicted"/>
<sequence>MFHSRMYQNVTKTNSYTVKYAIDMNNSQFGQIQVFLKVDELLTGNIKYLAMLKVIHAKDSTTKLPSHFHEVNVLDETRIVDIEQLLEMCYYTHLSDKYFLGKLPVLYENYFKKTNLSASAAHWTMLPAVGHPENL</sequence>
<gene>
    <name evidence="1" type="ORF">KP79_PYT22366</name>
</gene>
<name>A0A210PWT0_MIZYE</name>
<accession>A0A210PWT0</accession>
<organism evidence="1 2">
    <name type="scientific">Mizuhopecten yessoensis</name>
    <name type="common">Japanese scallop</name>
    <name type="synonym">Patinopecten yessoensis</name>
    <dbReference type="NCBI Taxonomy" id="6573"/>
    <lineage>
        <taxon>Eukaryota</taxon>
        <taxon>Metazoa</taxon>
        <taxon>Spiralia</taxon>
        <taxon>Lophotrochozoa</taxon>
        <taxon>Mollusca</taxon>
        <taxon>Bivalvia</taxon>
        <taxon>Autobranchia</taxon>
        <taxon>Pteriomorphia</taxon>
        <taxon>Pectinida</taxon>
        <taxon>Pectinoidea</taxon>
        <taxon>Pectinidae</taxon>
        <taxon>Mizuhopecten</taxon>
    </lineage>
</organism>
<evidence type="ECO:0000313" key="1">
    <source>
        <dbReference type="EMBL" id="OWF40912.1"/>
    </source>
</evidence>
<comment type="caution">
    <text evidence="1">The sequence shown here is derived from an EMBL/GenBank/DDBJ whole genome shotgun (WGS) entry which is preliminary data.</text>
</comment>
<reference evidence="1 2" key="1">
    <citation type="journal article" date="2017" name="Nat. Ecol. Evol.">
        <title>Scallop genome provides insights into evolution of bilaterian karyotype and development.</title>
        <authorList>
            <person name="Wang S."/>
            <person name="Zhang J."/>
            <person name="Jiao W."/>
            <person name="Li J."/>
            <person name="Xun X."/>
            <person name="Sun Y."/>
            <person name="Guo X."/>
            <person name="Huan P."/>
            <person name="Dong B."/>
            <person name="Zhang L."/>
            <person name="Hu X."/>
            <person name="Sun X."/>
            <person name="Wang J."/>
            <person name="Zhao C."/>
            <person name="Wang Y."/>
            <person name="Wang D."/>
            <person name="Huang X."/>
            <person name="Wang R."/>
            <person name="Lv J."/>
            <person name="Li Y."/>
            <person name="Zhang Z."/>
            <person name="Liu B."/>
            <person name="Lu W."/>
            <person name="Hui Y."/>
            <person name="Liang J."/>
            <person name="Zhou Z."/>
            <person name="Hou R."/>
            <person name="Li X."/>
            <person name="Liu Y."/>
            <person name="Li H."/>
            <person name="Ning X."/>
            <person name="Lin Y."/>
            <person name="Zhao L."/>
            <person name="Xing Q."/>
            <person name="Dou J."/>
            <person name="Li Y."/>
            <person name="Mao J."/>
            <person name="Guo H."/>
            <person name="Dou H."/>
            <person name="Li T."/>
            <person name="Mu C."/>
            <person name="Jiang W."/>
            <person name="Fu Q."/>
            <person name="Fu X."/>
            <person name="Miao Y."/>
            <person name="Liu J."/>
            <person name="Yu Q."/>
            <person name="Li R."/>
            <person name="Liao H."/>
            <person name="Li X."/>
            <person name="Kong Y."/>
            <person name="Jiang Z."/>
            <person name="Chourrout D."/>
            <person name="Li R."/>
            <person name="Bao Z."/>
        </authorList>
    </citation>
    <scope>NUCLEOTIDE SEQUENCE [LARGE SCALE GENOMIC DNA]</scope>
    <source>
        <strain evidence="1 2">PY_sf001</strain>
    </source>
</reference>
<keyword evidence="2" id="KW-1185">Reference proteome</keyword>
<dbReference type="Proteomes" id="UP000242188">
    <property type="component" value="Unassembled WGS sequence"/>
</dbReference>
<protein>
    <submittedName>
        <fullName evidence="1">Uncharacterized protein</fullName>
    </submittedName>
</protein>
<dbReference type="EMBL" id="NEDP02005437">
    <property type="protein sequence ID" value="OWF40912.1"/>
    <property type="molecule type" value="Genomic_DNA"/>
</dbReference>